<name>A0AC60R1W6_IXOPE</name>
<gene>
    <name evidence="1" type="ORF">HPB47_000994</name>
</gene>
<organism evidence="1 2">
    <name type="scientific">Ixodes persulcatus</name>
    <name type="common">Taiga tick</name>
    <dbReference type="NCBI Taxonomy" id="34615"/>
    <lineage>
        <taxon>Eukaryota</taxon>
        <taxon>Metazoa</taxon>
        <taxon>Ecdysozoa</taxon>
        <taxon>Arthropoda</taxon>
        <taxon>Chelicerata</taxon>
        <taxon>Arachnida</taxon>
        <taxon>Acari</taxon>
        <taxon>Parasitiformes</taxon>
        <taxon>Ixodida</taxon>
        <taxon>Ixodoidea</taxon>
        <taxon>Ixodidae</taxon>
        <taxon>Ixodinae</taxon>
        <taxon>Ixodes</taxon>
    </lineage>
</organism>
<keyword evidence="2" id="KW-1185">Reference proteome</keyword>
<proteinExistence type="predicted"/>
<dbReference type="EMBL" id="JABSTQ010001012">
    <property type="protein sequence ID" value="KAG0445050.1"/>
    <property type="molecule type" value="Genomic_DNA"/>
</dbReference>
<evidence type="ECO:0000313" key="1">
    <source>
        <dbReference type="EMBL" id="KAG0445050.1"/>
    </source>
</evidence>
<comment type="caution">
    <text evidence="1">The sequence shown here is derived from an EMBL/GenBank/DDBJ whole genome shotgun (WGS) entry which is preliminary data.</text>
</comment>
<sequence>MEAVSEPSSAEAPVKNIDVDRLESSRGTKRRSRRVELILRSHHKNTEIVIEALEVPEICGEILSITDDDMINSLQGQGITLADSSLRGCFSEPGVSVLIGADYHWRVTSGNVHRVSPSLTALETIFGWSVHGPLKVNNAANV</sequence>
<reference evidence="1 2" key="1">
    <citation type="journal article" date="2020" name="Cell">
        <title>Large-Scale Comparative Analyses of Tick Genomes Elucidate Their Genetic Diversity and Vector Capacities.</title>
        <authorList>
            <consortium name="Tick Genome and Microbiome Consortium (TIGMIC)"/>
            <person name="Jia N."/>
            <person name="Wang J."/>
            <person name="Shi W."/>
            <person name="Du L."/>
            <person name="Sun Y."/>
            <person name="Zhan W."/>
            <person name="Jiang J.F."/>
            <person name="Wang Q."/>
            <person name="Zhang B."/>
            <person name="Ji P."/>
            <person name="Bell-Sakyi L."/>
            <person name="Cui X.M."/>
            <person name="Yuan T.T."/>
            <person name="Jiang B.G."/>
            <person name="Yang W.F."/>
            <person name="Lam T.T."/>
            <person name="Chang Q.C."/>
            <person name="Ding S.J."/>
            <person name="Wang X.J."/>
            <person name="Zhu J.G."/>
            <person name="Ruan X.D."/>
            <person name="Zhao L."/>
            <person name="Wei J.T."/>
            <person name="Ye R.Z."/>
            <person name="Que T.C."/>
            <person name="Du C.H."/>
            <person name="Zhou Y.H."/>
            <person name="Cheng J.X."/>
            <person name="Dai P.F."/>
            <person name="Guo W.B."/>
            <person name="Han X.H."/>
            <person name="Huang E.J."/>
            <person name="Li L.F."/>
            <person name="Wei W."/>
            <person name="Gao Y.C."/>
            <person name="Liu J.Z."/>
            <person name="Shao H.Z."/>
            <person name="Wang X."/>
            <person name="Wang C.C."/>
            <person name="Yang T.C."/>
            <person name="Huo Q.B."/>
            <person name="Li W."/>
            <person name="Chen H.Y."/>
            <person name="Chen S.E."/>
            <person name="Zhou L.G."/>
            <person name="Ni X.B."/>
            <person name="Tian J.H."/>
            <person name="Sheng Y."/>
            <person name="Liu T."/>
            <person name="Pan Y.S."/>
            <person name="Xia L.Y."/>
            <person name="Li J."/>
            <person name="Zhao F."/>
            <person name="Cao W.C."/>
        </authorList>
    </citation>
    <scope>NUCLEOTIDE SEQUENCE [LARGE SCALE GENOMIC DNA]</scope>
    <source>
        <strain evidence="1">Iper-2018</strain>
    </source>
</reference>
<evidence type="ECO:0000313" key="2">
    <source>
        <dbReference type="Proteomes" id="UP000805193"/>
    </source>
</evidence>
<dbReference type="Proteomes" id="UP000805193">
    <property type="component" value="Unassembled WGS sequence"/>
</dbReference>
<protein>
    <submittedName>
        <fullName evidence="1">Uncharacterized protein</fullName>
    </submittedName>
</protein>
<accession>A0AC60R1W6</accession>